<evidence type="ECO:0000313" key="2">
    <source>
        <dbReference type="WBParaSite" id="TREG1_53230.1"/>
    </source>
</evidence>
<dbReference type="AlphaFoldDB" id="A0AA85JY78"/>
<evidence type="ECO:0000313" key="1">
    <source>
        <dbReference type="Proteomes" id="UP000050795"/>
    </source>
</evidence>
<protein>
    <submittedName>
        <fullName evidence="2">Uncharacterized protein</fullName>
    </submittedName>
</protein>
<dbReference type="Proteomes" id="UP000050795">
    <property type="component" value="Unassembled WGS sequence"/>
</dbReference>
<keyword evidence="1" id="KW-1185">Reference proteome</keyword>
<name>A0AA85JY78_TRIRE</name>
<reference evidence="1" key="1">
    <citation type="submission" date="2022-06" db="EMBL/GenBank/DDBJ databases">
        <authorList>
            <person name="Berger JAMES D."/>
            <person name="Berger JAMES D."/>
        </authorList>
    </citation>
    <scope>NUCLEOTIDE SEQUENCE [LARGE SCALE GENOMIC DNA]</scope>
</reference>
<reference evidence="2" key="2">
    <citation type="submission" date="2023-11" db="UniProtKB">
        <authorList>
            <consortium name="WormBaseParasite"/>
        </authorList>
    </citation>
    <scope>IDENTIFICATION</scope>
</reference>
<organism evidence="1 2">
    <name type="scientific">Trichobilharzia regenti</name>
    <name type="common">Nasal bird schistosome</name>
    <dbReference type="NCBI Taxonomy" id="157069"/>
    <lineage>
        <taxon>Eukaryota</taxon>
        <taxon>Metazoa</taxon>
        <taxon>Spiralia</taxon>
        <taxon>Lophotrochozoa</taxon>
        <taxon>Platyhelminthes</taxon>
        <taxon>Trematoda</taxon>
        <taxon>Digenea</taxon>
        <taxon>Strigeidida</taxon>
        <taxon>Schistosomatoidea</taxon>
        <taxon>Schistosomatidae</taxon>
        <taxon>Trichobilharzia</taxon>
    </lineage>
</organism>
<dbReference type="WBParaSite" id="TREG1_53230.1">
    <property type="protein sequence ID" value="TREG1_53230.1"/>
    <property type="gene ID" value="TREG1_53230"/>
</dbReference>
<accession>A0AA85JY78</accession>
<proteinExistence type="predicted"/>
<sequence length="122" mass="14133">MYAPHPITFILDFVRGCYNSIAGEHRNNTFISIMRYGDDETITRGLISATSERFLRHKTLGSHHYLWEKRSTSNSFLESKRYVQLTNISDGESRQSACDWGRVGLAREFADDQTLYGLHNQR</sequence>